<feature type="compositionally biased region" description="Low complexity" evidence="2">
    <location>
        <begin position="198"/>
        <end position="207"/>
    </location>
</feature>
<feature type="region of interest" description="Disordered" evidence="2">
    <location>
        <begin position="3841"/>
        <end position="3887"/>
    </location>
</feature>
<feature type="region of interest" description="Disordered" evidence="2">
    <location>
        <begin position="151"/>
        <end position="185"/>
    </location>
</feature>
<feature type="domain" description="SPATA31" evidence="4">
    <location>
        <begin position="1367"/>
        <end position="1494"/>
    </location>
</feature>
<feature type="region of interest" description="Disordered" evidence="2">
    <location>
        <begin position="1762"/>
        <end position="1793"/>
    </location>
</feature>
<feature type="region of interest" description="Disordered" evidence="2">
    <location>
        <begin position="2169"/>
        <end position="2227"/>
    </location>
</feature>
<feature type="compositionally biased region" description="Basic residues" evidence="2">
    <location>
        <begin position="2373"/>
        <end position="2382"/>
    </location>
</feature>
<feature type="compositionally biased region" description="Polar residues" evidence="2">
    <location>
        <begin position="3864"/>
        <end position="3884"/>
    </location>
</feature>
<feature type="domain" description="SPATA31" evidence="4">
    <location>
        <begin position="1944"/>
        <end position="2055"/>
    </location>
</feature>
<evidence type="ECO:0000259" key="4">
    <source>
        <dbReference type="Pfam" id="PF14650"/>
    </source>
</evidence>
<evidence type="ECO:0000313" key="5">
    <source>
        <dbReference type="EMBL" id="CAI5787935.1"/>
    </source>
</evidence>
<feature type="compositionally biased region" description="Basic and acidic residues" evidence="2">
    <location>
        <begin position="2383"/>
        <end position="2410"/>
    </location>
</feature>
<keyword evidence="3" id="KW-0472">Membrane</keyword>
<feature type="compositionally biased region" description="Basic and acidic residues" evidence="2">
    <location>
        <begin position="315"/>
        <end position="324"/>
    </location>
</feature>
<feature type="region of interest" description="Disordered" evidence="2">
    <location>
        <begin position="2357"/>
        <end position="2465"/>
    </location>
</feature>
<feature type="transmembrane region" description="Helical" evidence="3">
    <location>
        <begin position="24"/>
        <end position="45"/>
    </location>
</feature>
<sequence>MRSRMLPASGSEATPALARNAMPWIFVSTLEMVSYKSIALLWKLLSSLSKNAVLVLVLYFMWKLLGGFPMLASAYSWLRKNCRRPSFCPEISPKLLSLAERFFRKVTDWRKKIEEGIKHKVFCRLPDGIAQRAPGSSVRQLLCDDVACKSASAPDPISRDLPVTPTRPASCGRPLRPSNFPADNREQTFSIAERVSEGSRGSSHRSGGLIGQEEEVLFSSTTQEMSQMSRTASASDLSELSFSSLEGGKSCRCGQVPRKPRKRRRDSGWVKSSAESQMSGRDTESFFLRMRMYSQSSPSEASHGRGRKTTSPQEGRSETPRSTRDPSSSRAQAFVFTAADISFLDQAMVASLESHLLGKRVQHLLGLPSALLRSLQGFVPSAPRPVPQRGPVGVTVVTGPQALSFVAERAKKRLEHHLKKMVQMKHWQLPQRVQEALRQMKPPSQPRETPTFPQKKTPSSSKKLAKESCSALSCARKQQVLQRNLAKRALETQLGVSAPKIQQFRKASPQAPKPALPKVIPPGLRPPEPRSQQIHFLDLQALSHIQLNITHKKLTYRLGLPSLYHRSLAQLFPGAVFQAPTFPLPRRSAAFGFTSTHIRFLCPKAREELEWHVRKKTLQHAWGIPGLVQRSLRILLSTCHQVRPRNARAGEVSISIPELSFLSRATQRELEKNVQKRIVNQRWRLPQRVLDSMKLLYPQGQLGNITGSKPSSSKKLAKESCSALSCARKQQALQKNLAKRALETQLGVSAPKIQQFRKASPQAPKPALPKVIPPRLRPPEPRSQQIHFLDLQALSHIQLNITHKKLTYRLGLPSLYHRSLAQLFPGAVFQAPTFPLPRRSAAFGFTSTHIRFLCPKAREELEWHVRKKTLQHAWGIPGLVQRSLRILLSTCHQVRPRNARAGEVSISIPELSFLSRATQRELEKNVQKRIVNQRWRLPQRVLDSMKLLYPQGQLGNITGPKPYAVGRQRRQKAQRMVAPAPPLLLPTQLAKTQVVLQPHLAKKSLEMNLEVFPAAVRVSWRYRLLVLRRPLPKVIRPGHKPLLPRRPLPLSVFAEQVSRIEVAVKCNHLASLWGLGTRYAETLRAMRSPGPSRRRRTAFTFSGVQVTILPRTEAAALERHVSRKRLQHEWGFPVLVQRSLRYLVCEPPPLLPLRQPGVSARVLVQDLCLPQSFRNRLELHVQKMKLQRLWGLPRRVVESLRSLFPELKAAAHRQKSPAERGAKSTLRKVGPESLPVTPVVGTLCAVCRKRKADAGSRGFPSVGRQNLEKIRVHSAKKSMEVHWEIFPAVAVSSWRRVVLTSRQPLPKRILRGVKPLQPRKLVLTFVLAEDFKKIEVSVQCKHLSSLWGLGQRYVEALSAMAPAPHPQPPRSRKASLGFSPAQTLFLLQEDRESLERHVRKKKLQHEWGFPVSVQSSLRAFMQGPPLPGQVPLPGASRRTKIWVQTLHRELLFLPRSTRVRLEHHVQRLKLQRQWALPRRILESMQLLFPGEKMLPAGSTSRESSFGACAKPWTAGAKGAEPVREKGRRMVGAAAHSAKLCLPLEGMSLEKLQLHVTKKSLEVHLGAFPAVPRHSRQRASLSLSQTLPRLIRPGLATLRPRSSCLLFSVDQMGQIELAVHHNYLASLWGLGTRYVEAVAAMAPRPPFRTPARRRGAAFEFLAVETLFFQRLSREELELHVRKKRMQHMWEFPALVQRSLWGFMQGPPRLPGLPKTSIPICVLHQELLFLPRRMCRLLEFHIQRRKLQRRWGLPRKVLDSLQQFLPTPPPGRAPLPQSGKEKKLTKATGSRAADARLRKTSNVPPVKNQCLESSTKATLDTHLKKKALESKFQLMKAPAGPIRRAPLPKPPSLPSGVRPRRPLLLFVEQEALLKIQLNIKQKHLTCLWGLPGLQIKSLTKMYGKVPGQPLPGKVATVGSSAKALGRETPKGPAAAGLKAWKWGAPFLTQDSSNLLEMHVLRKKLQHTWGLPATIQKSLSAFPRPPSKLQRSPTRAVKVRVVTAQRLVFLDPVTAGSLEAHLKHRIAAHRWGLPKLVQESVKVFLPPGSAPRADQAQTPLCTCSKVLQTSLGTRGQRLRAATSPSQADQMQIPLCTCSKDLQTSLGTRGQRLRAATSPSQADQTQIPLCTCSKDLQTPLGTRGQRLQAAASPSQADQIPLYTCSKDLQMPLGTGGQGLQAAGGEAQSPLEKQVESERQQLPRTGGQPSELSPGGRHLETSRHGRETPKRELDLLPVVTTCLTDEAREYLEFHVKRKRVQHDWSLPSAVQKSLRAFAPPPPELQGPSKARAVVLVSPEKSGGQGKGGAAAHPLQSVTKAMIPRRILRFLCPNVKDCLETHMKRWATEHRWGLPQMVRRSVRAALPAQQKSSAGEKKHPVRLSKRHHDSPQRHEVHSHSETEESKGVLHAGESKRPVQLSKYHRDSPRQQEIHSHSEGEESPGLLHAGERRSPVQVSKHHRDSSQQCGIHSHSEDEELMGLLHAGERRSPVQVSKHHRVSSQRQEIHSYSEGKESLALQPSKKASPQKPKGHQRKQRPARNMGTTVEISPTLQPPFLTDEALQLLEFHIIHKRIQHAWAAPSVLQKSLDALAPFALHWGEDAPKTHRWDGEEVRVITNDLSFLKPDTKERLEAHITTLTTRHRWEIPKRVQQSLKTFLASRPPSRSEVGLLPCQCKSWQAARDDYQTSDDDNKGSPQGTEGRRRATKKQKVLSQGQQGTATRVGHEASVFLFPGVRLPFLHHEAQNVLELHIQRKKLQHAWGLPSAVLRSLQAFAPLPLESHKKRPPRKIVAGRIPWEEGDMQSVSRSLSFLSPERKEHLNGHLRRMIEKRRWGLPERVQQSLRAFMTSRPASQPELGRPRQPLPPPSKSPQDVADSETEGDNQLASGTEGDNEDDSSREATQKLRGKLYHKREAAATAAHVDVSTFFFPEVTSPFLPHEAQNALEFHIQRKRLQHAWGLPSTVLKSLQAFAPLPLESHKKRPPRKSVVHPFPWDEGNVKIMTRGLVFIDSVVKEHLEAHVRSLTAGHRWDLQKHAQEAVRAFRLPRPPSVLEMGPETHPRDYQEAFRIRSPFELASSVQKRQDRQNVSGELEEETLLAAALSATSATSISCERELPFLAGHLQDFLEFHIQRKKIQHDWGLPATVQRSLRAFAPVPRGLQESPLTGTGARIAAARAKGVAAGTRAGTKKGRKGKEVQVGAKQLHFLHVGTKEHLEKHIRGLKVEHRWHIPKVVQESARAFIFHAHGSEEEEQPSTYEQTLDTSDTPFKTETEQESSSSWEDPRIYHAELFPEIGQDSGEASWVETEEPSLCLCGKTRNHTAAQEARGGWEAPRGAPRRSRLQEKPLQGSWLKKPRQVQRSRIPDRMQDPGVPPLSQPTRRPPKYVHNASRRPERNPSSQRVRYTCGRITHLAARSSNTSLGKRKKKMTTRVPWQPEGSFEGMADDSHLPPGQLPLLPKGSEAGWEHRKVCKLPNCSSPSHFSRKATAAISSSSQLAAEQKWWQQEQEEGAENGKEGGSSSLLSEDIEQVPGPSSGESIRDAFQPEQEATEADLRPLQRTESAQQASLFAPQQAFLEQAYAVEPQSSYEEVVARTYGMAGSIRQVKSRSGLRMGGRKVGWGREKRMDSPSQTMRDADWATDTGRQASSATKELGRWSSESLCQECLSLKSPSWKEGSEEDSVGSPLHEGARGLEEASSDSPKDSEWQALPASPKEGFLGAEGGFQRHSAPDNEAAVEGQEEQGTSSGSEKQRPVSVGSMSQFSTEWEWEQVGDWDSKEEGFARSDWMVKEEEEEEGGGSSGGKATGSRRHENSPKNSHSLVSLKKAKPSQTALLWEARFVLSNMATESASGSQQAVAKEVTEGRVPLGQTASPAASQGSGERSRYSQFVGTAPSDEKVTLLSKILERKLSLDQGLRVLRHGGERRSKRENSGF</sequence>
<feature type="compositionally biased region" description="Polar residues" evidence="2">
    <location>
        <begin position="2197"/>
        <end position="2206"/>
    </location>
</feature>
<feature type="region of interest" description="Disordered" evidence="2">
    <location>
        <begin position="3470"/>
        <end position="3560"/>
    </location>
</feature>
<dbReference type="Proteomes" id="UP001178461">
    <property type="component" value="Chromosome 11"/>
</dbReference>
<feature type="compositionally biased region" description="Polar residues" evidence="2">
    <location>
        <begin position="2706"/>
        <end position="2715"/>
    </location>
</feature>
<feature type="region of interest" description="Disordered" evidence="2">
    <location>
        <begin position="3664"/>
        <end position="3821"/>
    </location>
</feature>
<accession>A0AA35L137</accession>
<feature type="compositionally biased region" description="Basic and acidic residues" evidence="2">
    <location>
        <begin position="3683"/>
        <end position="3700"/>
    </location>
</feature>
<comment type="similarity">
    <text evidence="1">Belongs to the SPATA31 family.</text>
</comment>
<proteinExistence type="inferred from homology"/>
<name>A0AA35L137_9SAUR</name>
<feature type="compositionally biased region" description="Low complexity" evidence="2">
    <location>
        <begin position="2514"/>
        <end position="2523"/>
    </location>
</feature>
<evidence type="ECO:0000256" key="3">
    <source>
        <dbReference type="SAM" id="Phobius"/>
    </source>
</evidence>
<feature type="region of interest" description="Disordered" evidence="2">
    <location>
        <begin position="756"/>
        <end position="777"/>
    </location>
</feature>
<feature type="compositionally biased region" description="Basic and acidic residues" evidence="2">
    <location>
        <begin position="2499"/>
        <end position="2509"/>
    </location>
</feature>
<keyword evidence="6" id="KW-1185">Reference proteome</keyword>
<feature type="domain" description="SPATA31" evidence="4">
    <location>
        <begin position="351"/>
        <end position="475"/>
    </location>
</feature>
<dbReference type="PANTHER" id="PTHR21859:SF12">
    <property type="entry name" value="SPERMATOGENESIS-ASSOCIATED PROTEIN 31D1"/>
    <property type="match status" value="1"/>
</dbReference>
<evidence type="ECO:0000256" key="2">
    <source>
        <dbReference type="SAM" id="MobiDB-lite"/>
    </source>
</evidence>
<feature type="region of interest" description="Disordered" evidence="2">
    <location>
        <begin position="2844"/>
        <end position="2897"/>
    </location>
</feature>
<feature type="domain" description="SPATA31" evidence="4">
    <location>
        <begin position="850"/>
        <end position="955"/>
    </location>
</feature>
<evidence type="ECO:0000313" key="6">
    <source>
        <dbReference type="Proteomes" id="UP001178461"/>
    </source>
</evidence>
<feature type="region of interest" description="Disordered" evidence="2">
    <location>
        <begin position="2483"/>
        <end position="2539"/>
    </location>
</feature>
<feature type="compositionally biased region" description="Basic and acidic residues" evidence="2">
    <location>
        <begin position="2417"/>
        <end position="2433"/>
    </location>
</feature>
<feature type="compositionally biased region" description="Polar residues" evidence="2">
    <location>
        <begin position="3841"/>
        <end position="3850"/>
    </location>
</feature>
<dbReference type="Pfam" id="PF14650">
    <property type="entry name" value="FAM75"/>
    <property type="match status" value="9"/>
</dbReference>
<feature type="compositionally biased region" description="Pro residues" evidence="2">
    <location>
        <begin position="763"/>
        <end position="776"/>
    </location>
</feature>
<reference evidence="5" key="1">
    <citation type="submission" date="2022-12" db="EMBL/GenBank/DDBJ databases">
        <authorList>
            <person name="Alioto T."/>
            <person name="Alioto T."/>
            <person name="Gomez Garrido J."/>
        </authorList>
    </citation>
    <scope>NUCLEOTIDE SEQUENCE</scope>
</reference>
<dbReference type="PANTHER" id="PTHR21859">
    <property type="entry name" value="ACROSOME-SPECIFIC PROTEIN"/>
    <property type="match status" value="1"/>
</dbReference>
<feature type="domain" description="SPATA31" evidence="4">
    <location>
        <begin position="595"/>
        <end position="713"/>
    </location>
</feature>
<organism evidence="5 6">
    <name type="scientific">Podarcis lilfordi</name>
    <name type="common">Lilford's wall lizard</name>
    <dbReference type="NCBI Taxonomy" id="74358"/>
    <lineage>
        <taxon>Eukaryota</taxon>
        <taxon>Metazoa</taxon>
        <taxon>Chordata</taxon>
        <taxon>Craniata</taxon>
        <taxon>Vertebrata</taxon>
        <taxon>Euteleostomi</taxon>
        <taxon>Lepidosauria</taxon>
        <taxon>Squamata</taxon>
        <taxon>Bifurcata</taxon>
        <taxon>Unidentata</taxon>
        <taxon>Episquamata</taxon>
        <taxon>Laterata</taxon>
        <taxon>Lacertibaenia</taxon>
        <taxon>Lacertidae</taxon>
        <taxon>Podarcis</taxon>
    </lineage>
</organism>
<feature type="domain" description="SPATA31" evidence="4">
    <location>
        <begin position="1097"/>
        <end position="1208"/>
    </location>
</feature>
<feature type="compositionally biased region" description="Basic residues" evidence="2">
    <location>
        <begin position="2524"/>
        <end position="2533"/>
    </location>
</feature>
<feature type="region of interest" description="Disordered" evidence="2">
    <location>
        <begin position="3241"/>
        <end position="3279"/>
    </location>
</feature>
<feature type="compositionally biased region" description="Polar residues" evidence="2">
    <location>
        <begin position="3249"/>
        <end position="3264"/>
    </location>
</feature>
<feature type="region of interest" description="Disordered" evidence="2">
    <location>
        <begin position="438"/>
        <end position="464"/>
    </location>
</feature>
<feature type="domain" description="SPATA31" evidence="4">
    <location>
        <begin position="2550"/>
        <end position="2651"/>
    </location>
</feature>
<feature type="region of interest" description="Disordered" evidence="2">
    <location>
        <begin position="3602"/>
        <end position="3650"/>
    </location>
</feature>
<protein>
    <recommendedName>
        <fullName evidence="4">SPATA31 domain-containing protein</fullName>
    </recommendedName>
</protein>
<feature type="region of interest" description="Disordered" evidence="2">
    <location>
        <begin position="2677"/>
        <end position="2715"/>
    </location>
</feature>
<keyword evidence="3" id="KW-0812">Transmembrane</keyword>
<feature type="transmembrane region" description="Helical" evidence="3">
    <location>
        <begin position="52"/>
        <end position="78"/>
    </location>
</feature>
<feature type="domain" description="SPATA31" evidence="4">
    <location>
        <begin position="2741"/>
        <end position="2840"/>
    </location>
</feature>
<feature type="region of interest" description="Disordered" evidence="2">
    <location>
        <begin position="244"/>
        <end position="281"/>
    </location>
</feature>
<evidence type="ECO:0000256" key="1">
    <source>
        <dbReference type="ARBA" id="ARBA00035009"/>
    </source>
</evidence>
<feature type="compositionally biased region" description="Basic and acidic residues" evidence="2">
    <location>
        <begin position="3769"/>
        <end position="3784"/>
    </location>
</feature>
<dbReference type="InterPro" id="IPR039509">
    <property type="entry name" value="SPATA31"/>
</dbReference>
<feature type="region of interest" description="Disordered" evidence="2">
    <location>
        <begin position="294"/>
        <end position="329"/>
    </location>
</feature>
<feature type="compositionally biased region" description="Basic and acidic residues" evidence="2">
    <location>
        <begin position="2212"/>
        <end position="2227"/>
    </location>
</feature>
<gene>
    <name evidence="5" type="ORF">PODLI_1B009683</name>
</gene>
<feature type="region of interest" description="Disordered" evidence="2">
    <location>
        <begin position="3317"/>
        <end position="3398"/>
    </location>
</feature>
<feature type="compositionally biased region" description="Basic and acidic residues" evidence="2">
    <location>
        <begin position="2677"/>
        <end position="2688"/>
    </location>
</feature>
<feature type="region of interest" description="Disordered" evidence="2">
    <location>
        <begin position="193"/>
        <end position="212"/>
    </location>
</feature>
<feature type="compositionally biased region" description="Polar residues" evidence="2">
    <location>
        <begin position="446"/>
        <end position="462"/>
    </location>
</feature>
<keyword evidence="3" id="KW-1133">Transmembrane helix</keyword>
<dbReference type="EMBL" id="OX395136">
    <property type="protein sequence ID" value="CAI5787935.1"/>
    <property type="molecule type" value="Genomic_DNA"/>
</dbReference>
<feature type="domain" description="SPATA31" evidence="4">
    <location>
        <begin position="1650"/>
        <end position="1767"/>
    </location>
</feature>